<name>A0ACC6KUR9_9SPHI</name>
<dbReference type="Proteomes" id="UP001246858">
    <property type="component" value="Unassembled WGS sequence"/>
</dbReference>
<gene>
    <name evidence="1" type="ORF">J2X78_001528</name>
</gene>
<evidence type="ECO:0000313" key="2">
    <source>
        <dbReference type="Proteomes" id="UP001246858"/>
    </source>
</evidence>
<sequence>MTPEDKEKYIELLKSAFLSYAPLAAETLASIEAMAQFQSLKKGEILLHSGEVAKNLHFIVKGAMRAYFGDEKGNTYNKNIFLEGYFAGSKVSMMLGKPSGFTLQALEETIIISLNFKKYKALIDERPDFKDFYIAYLEKNWVIDKEEREISLVMDTATTRYLKLLQRHPGIDKRIPLQHIASHLGITPIQLSRIRQTLKK</sequence>
<keyword evidence="2" id="KW-1185">Reference proteome</keyword>
<dbReference type="EMBL" id="JAVDTF010000001">
    <property type="protein sequence ID" value="MDR6782976.1"/>
    <property type="molecule type" value="Genomic_DNA"/>
</dbReference>
<reference evidence="1" key="1">
    <citation type="submission" date="2023-07" db="EMBL/GenBank/DDBJ databases">
        <title>Sorghum-associated microbial communities from plants grown in Nebraska, USA.</title>
        <authorList>
            <person name="Schachtman D."/>
        </authorList>
    </citation>
    <scope>NUCLEOTIDE SEQUENCE</scope>
    <source>
        <strain evidence="1">2697</strain>
    </source>
</reference>
<organism evidence="1 2">
    <name type="scientific">Pedobacter africanus</name>
    <dbReference type="NCBI Taxonomy" id="151894"/>
    <lineage>
        <taxon>Bacteria</taxon>
        <taxon>Pseudomonadati</taxon>
        <taxon>Bacteroidota</taxon>
        <taxon>Sphingobacteriia</taxon>
        <taxon>Sphingobacteriales</taxon>
        <taxon>Sphingobacteriaceae</taxon>
        <taxon>Pedobacter</taxon>
    </lineage>
</organism>
<protein>
    <submittedName>
        <fullName evidence="1">CRP-like cAMP-binding protein</fullName>
    </submittedName>
</protein>
<proteinExistence type="predicted"/>
<accession>A0ACC6KUR9</accession>
<evidence type="ECO:0000313" key="1">
    <source>
        <dbReference type="EMBL" id="MDR6782976.1"/>
    </source>
</evidence>
<comment type="caution">
    <text evidence="1">The sequence shown here is derived from an EMBL/GenBank/DDBJ whole genome shotgun (WGS) entry which is preliminary data.</text>
</comment>